<feature type="compositionally biased region" description="Polar residues" evidence="13">
    <location>
        <begin position="332"/>
        <end position="341"/>
    </location>
</feature>
<feature type="compositionally biased region" description="Acidic residues" evidence="13">
    <location>
        <begin position="1"/>
        <end position="15"/>
    </location>
</feature>
<keyword evidence="10" id="KW-0866">Nonsense-mediated mRNA decay</keyword>
<evidence type="ECO:0000256" key="4">
    <source>
        <dbReference type="ARBA" id="ARBA00022448"/>
    </source>
</evidence>
<dbReference type="GO" id="GO:0035145">
    <property type="term" value="C:exon-exon junction complex"/>
    <property type="evidence" value="ECO:0007669"/>
    <property type="project" value="InterPro"/>
</dbReference>
<keyword evidence="12" id="KW-0539">Nucleus</keyword>
<feature type="compositionally biased region" description="Low complexity" evidence="13">
    <location>
        <begin position="745"/>
        <end position="758"/>
    </location>
</feature>
<evidence type="ECO:0000256" key="2">
    <source>
        <dbReference type="ARBA" id="ARBA00004496"/>
    </source>
</evidence>
<keyword evidence="8" id="KW-0810">Translation regulation</keyword>
<keyword evidence="9" id="KW-0694">RNA-binding</keyword>
<feature type="compositionally biased region" description="Low complexity" evidence="13">
    <location>
        <begin position="317"/>
        <end position="326"/>
    </location>
</feature>
<organism evidence="15 16">
    <name type="scientific">Durio zibethinus</name>
    <name type="common">Durian</name>
    <dbReference type="NCBI Taxonomy" id="66656"/>
    <lineage>
        <taxon>Eukaryota</taxon>
        <taxon>Viridiplantae</taxon>
        <taxon>Streptophyta</taxon>
        <taxon>Embryophyta</taxon>
        <taxon>Tracheophyta</taxon>
        <taxon>Spermatophyta</taxon>
        <taxon>Magnoliopsida</taxon>
        <taxon>eudicotyledons</taxon>
        <taxon>Gunneridae</taxon>
        <taxon>Pentapetalae</taxon>
        <taxon>rosids</taxon>
        <taxon>malvids</taxon>
        <taxon>Malvales</taxon>
        <taxon>Malvaceae</taxon>
        <taxon>Helicteroideae</taxon>
        <taxon>Durio</taxon>
    </lineage>
</organism>
<feature type="compositionally biased region" description="Basic and acidic residues" evidence="13">
    <location>
        <begin position="44"/>
        <end position="58"/>
    </location>
</feature>
<evidence type="ECO:0000256" key="7">
    <source>
        <dbReference type="ARBA" id="ARBA00022816"/>
    </source>
</evidence>
<keyword evidence="6" id="KW-0507">mRNA processing</keyword>
<feature type="region of interest" description="Disordered" evidence="13">
    <location>
        <begin position="390"/>
        <end position="526"/>
    </location>
</feature>
<proteinExistence type="inferred from homology"/>
<dbReference type="GO" id="GO:0006397">
    <property type="term" value="P:mRNA processing"/>
    <property type="evidence" value="ECO:0007669"/>
    <property type="project" value="UniProtKB-KW"/>
</dbReference>
<feature type="compositionally biased region" description="Polar residues" evidence="13">
    <location>
        <begin position="289"/>
        <end position="303"/>
    </location>
</feature>
<dbReference type="InterPro" id="IPR044796">
    <property type="entry name" value="MLN51_plant"/>
</dbReference>
<feature type="region of interest" description="Disordered" evidence="13">
    <location>
        <begin position="1"/>
        <end position="367"/>
    </location>
</feature>
<accession>A0A6P5X6K0</accession>
<feature type="compositionally biased region" description="Basic and acidic residues" evidence="13">
    <location>
        <begin position="109"/>
        <end position="124"/>
    </location>
</feature>
<evidence type="ECO:0000256" key="6">
    <source>
        <dbReference type="ARBA" id="ARBA00022664"/>
    </source>
</evidence>
<evidence type="ECO:0000256" key="3">
    <source>
        <dbReference type="ARBA" id="ARBA00009548"/>
    </source>
</evidence>
<sequence length="797" mass="88536">MATAGEEEVEYDSDPVEVKRSLAMRRREAASDDEEGEREEDNNTEARMDRRAVIHSDESVGEGGAADYDDDEEELDLEEDEVYDEEEEEEEEIDEEEIEELGKGLAEGNVERTREDMKEARVDDGNGNVDEGLEINNNNHVGEEDDEEKENEPYAVPTAGAFYMHDDRFRDNVGGRHRRTHGGRKLWESKDDRKWGHDKFEEMTLQEKHYEEGRRSSRGRNRARSKNRGPDHGYRRGSRSKAFGKNNNQNQAPKVVRGRGPRRYEPTMKNSSQAPAPTQNKPSGKPLERTSQANSSRVFTPATNADAASVPARKHVFASSLSSASPPFYPSGSSNKDITLTQKKDVQAGTVGRNLRPSVTDENFSLPQSNSLRGKNVLDSLSMAKLYMDDSSTPASGKPLGNMQILPSGSSLGKTSQPSQSRVQGRGVAIPGQKAYQPGPHQNQAHKVSPPTQVNAVQRNPVQGRGQSSLQATAQQFDEHPGIGSQASSPPKTAMSVHSYESGEAESSETSKSKSALVSKGKSSVQGGGRGSFLYGGAQIIGATGSMAIGHGDQNFPAFLPCKAFDIFNSLIYLDNVIYHKRINGKWGKLSYLQQCILNPGPHFLFLNFVWIKLSALINTKFCFLLNIFNGLLAKFRWKFNSYKVVCQLGAYVSLWQYNFLLYKNPRQLGWEIQNECYESAFQTPDIFQISLFVANLQFATDFDTSERVRLPVLTGTAGALGAPYCPPYITVDGAYHTCPSGQASSTVSSSKENTSNKQNNEWKPLQRLELVSDEFGQQQNNPNKQPRRYSEMSFSK</sequence>
<dbReference type="SMART" id="SM01044">
    <property type="entry name" value="Btz"/>
    <property type="match status" value="1"/>
</dbReference>
<feature type="compositionally biased region" description="Polar residues" evidence="13">
    <location>
        <begin position="405"/>
        <end position="423"/>
    </location>
</feature>
<feature type="compositionally biased region" description="Polar residues" evidence="13">
    <location>
        <begin position="440"/>
        <end position="476"/>
    </location>
</feature>
<reference evidence="16" key="1">
    <citation type="submission" date="2025-08" db="UniProtKB">
        <authorList>
            <consortium name="RefSeq"/>
        </authorList>
    </citation>
    <scope>IDENTIFICATION</scope>
    <source>
        <tissue evidence="16">Fruit stalk</tissue>
    </source>
</reference>
<dbReference type="InterPro" id="IPR018545">
    <property type="entry name" value="Btz_dom"/>
</dbReference>
<comment type="subcellular location">
    <subcellularLocation>
        <location evidence="2">Cytoplasm</location>
    </subcellularLocation>
    <subcellularLocation>
        <location evidence="1">Nucleus</location>
    </subcellularLocation>
</comment>
<dbReference type="KEGG" id="dzi:111280605"/>
<feature type="compositionally biased region" description="Basic and acidic residues" evidence="13">
    <location>
        <begin position="16"/>
        <end position="30"/>
    </location>
</feature>
<dbReference type="GO" id="GO:0000184">
    <property type="term" value="P:nuclear-transcribed mRNA catabolic process, nonsense-mediated decay"/>
    <property type="evidence" value="ECO:0007669"/>
    <property type="project" value="UniProtKB-KW"/>
</dbReference>
<evidence type="ECO:0000256" key="1">
    <source>
        <dbReference type="ARBA" id="ARBA00004123"/>
    </source>
</evidence>
<dbReference type="GeneID" id="111280605"/>
<evidence type="ECO:0000256" key="9">
    <source>
        <dbReference type="ARBA" id="ARBA00022884"/>
    </source>
</evidence>
<evidence type="ECO:0000256" key="13">
    <source>
        <dbReference type="SAM" id="MobiDB-lite"/>
    </source>
</evidence>
<dbReference type="AlphaFoldDB" id="A0A6P5X6K0"/>
<evidence type="ECO:0000256" key="5">
    <source>
        <dbReference type="ARBA" id="ARBA00022490"/>
    </source>
</evidence>
<feature type="compositionally biased region" description="Acidic residues" evidence="13">
    <location>
        <begin position="67"/>
        <end position="99"/>
    </location>
</feature>
<dbReference type="GO" id="GO:0006417">
    <property type="term" value="P:regulation of translation"/>
    <property type="evidence" value="ECO:0007669"/>
    <property type="project" value="UniProtKB-KW"/>
</dbReference>
<keyword evidence="5" id="KW-0963">Cytoplasm</keyword>
<dbReference type="GO" id="GO:0008380">
    <property type="term" value="P:RNA splicing"/>
    <property type="evidence" value="ECO:0007669"/>
    <property type="project" value="UniProtKB-KW"/>
</dbReference>
<comment type="similarity">
    <text evidence="3">Belongs to the CASC3 family.</text>
</comment>
<evidence type="ECO:0000313" key="16">
    <source>
        <dbReference type="RefSeq" id="XP_022723778.1"/>
    </source>
</evidence>
<dbReference type="Pfam" id="PF09405">
    <property type="entry name" value="Btz"/>
    <property type="match status" value="1"/>
</dbReference>
<dbReference type="PANTHER" id="PTHR46837">
    <property type="entry name" value="PROTEIN MLN51 HOMOLOG"/>
    <property type="match status" value="1"/>
</dbReference>
<evidence type="ECO:0000259" key="14">
    <source>
        <dbReference type="SMART" id="SM01044"/>
    </source>
</evidence>
<feature type="compositionally biased region" description="Low complexity" evidence="13">
    <location>
        <begin position="508"/>
        <end position="525"/>
    </location>
</feature>
<gene>
    <name evidence="16" type="primary">LOC111280605</name>
</gene>
<dbReference type="PANTHER" id="PTHR46837:SF5">
    <property type="entry name" value="PROTEIN MLN51 HOMOLOG"/>
    <property type="match status" value="1"/>
</dbReference>
<name>A0A6P5X6K0_DURZI</name>
<feature type="compositionally biased region" description="Basic residues" evidence="13">
    <location>
        <begin position="216"/>
        <end position="227"/>
    </location>
</feature>
<feature type="region of interest" description="Disordered" evidence="13">
    <location>
        <begin position="743"/>
        <end position="797"/>
    </location>
</feature>
<keyword evidence="7" id="KW-0509">mRNA transport</keyword>
<evidence type="ECO:0000256" key="11">
    <source>
        <dbReference type="ARBA" id="ARBA00023187"/>
    </source>
</evidence>
<feature type="compositionally biased region" description="Acidic residues" evidence="13">
    <location>
        <begin position="31"/>
        <end position="43"/>
    </location>
</feature>
<evidence type="ECO:0000256" key="8">
    <source>
        <dbReference type="ARBA" id="ARBA00022845"/>
    </source>
</evidence>
<evidence type="ECO:0000256" key="10">
    <source>
        <dbReference type="ARBA" id="ARBA00023161"/>
    </source>
</evidence>
<evidence type="ECO:0000256" key="12">
    <source>
        <dbReference type="ARBA" id="ARBA00023242"/>
    </source>
</evidence>
<keyword evidence="15" id="KW-1185">Reference proteome</keyword>
<dbReference type="OrthoDB" id="660348at2759"/>
<protein>
    <submittedName>
        <fullName evidence="16">Protein MLN51 homolog</fullName>
    </submittedName>
</protein>
<dbReference type="GO" id="GO:0051028">
    <property type="term" value="P:mRNA transport"/>
    <property type="evidence" value="ECO:0007669"/>
    <property type="project" value="UniProtKB-KW"/>
</dbReference>
<keyword evidence="11" id="KW-0508">mRNA splicing</keyword>
<dbReference type="RefSeq" id="XP_022723778.1">
    <property type="nucleotide sequence ID" value="XM_022868043.1"/>
</dbReference>
<feature type="compositionally biased region" description="Basic and acidic residues" evidence="13">
    <location>
        <begin position="164"/>
        <end position="174"/>
    </location>
</feature>
<dbReference type="GO" id="GO:0005737">
    <property type="term" value="C:cytoplasm"/>
    <property type="evidence" value="ECO:0007669"/>
    <property type="project" value="UniProtKB-SubCell"/>
</dbReference>
<feature type="domain" description="Btz" evidence="14">
    <location>
        <begin position="117"/>
        <end position="227"/>
    </location>
</feature>
<evidence type="ECO:0000313" key="15">
    <source>
        <dbReference type="Proteomes" id="UP000515121"/>
    </source>
</evidence>
<dbReference type="GO" id="GO:0003729">
    <property type="term" value="F:mRNA binding"/>
    <property type="evidence" value="ECO:0007669"/>
    <property type="project" value="InterPro"/>
</dbReference>
<dbReference type="Proteomes" id="UP000515121">
    <property type="component" value="Unplaced"/>
</dbReference>
<feature type="compositionally biased region" description="Basic and acidic residues" evidence="13">
    <location>
        <begin position="185"/>
        <end position="215"/>
    </location>
</feature>
<keyword evidence="4" id="KW-0813">Transport</keyword>
<feature type="compositionally biased region" description="Polar residues" evidence="13">
    <location>
        <begin position="268"/>
        <end position="282"/>
    </location>
</feature>
<feature type="compositionally biased region" description="Basic residues" evidence="13">
    <location>
        <begin position="175"/>
        <end position="184"/>
    </location>
</feature>